<organism evidence="2">
    <name type="scientific">freshwater metagenome</name>
    <dbReference type="NCBI Taxonomy" id="449393"/>
    <lineage>
        <taxon>unclassified sequences</taxon>
        <taxon>metagenomes</taxon>
        <taxon>ecological metagenomes</taxon>
    </lineage>
</organism>
<dbReference type="Gene3D" id="3.40.50.1010">
    <property type="entry name" value="5'-nuclease"/>
    <property type="match status" value="1"/>
</dbReference>
<dbReference type="InterPro" id="IPR029060">
    <property type="entry name" value="PIN-like_dom_sf"/>
</dbReference>
<evidence type="ECO:0000259" key="1">
    <source>
        <dbReference type="Pfam" id="PF01850"/>
    </source>
</evidence>
<dbReference type="SUPFAM" id="SSF88723">
    <property type="entry name" value="PIN domain-like"/>
    <property type="match status" value="1"/>
</dbReference>
<name>A0A6J6MBE1_9ZZZZ</name>
<evidence type="ECO:0000313" key="2">
    <source>
        <dbReference type="EMBL" id="CAB4671527.1"/>
    </source>
</evidence>
<dbReference type="AlphaFoldDB" id="A0A6J6MBE1"/>
<protein>
    <submittedName>
        <fullName evidence="2">Unannotated protein</fullName>
    </submittedName>
</protein>
<feature type="domain" description="PIN" evidence="1">
    <location>
        <begin position="2"/>
        <end position="118"/>
    </location>
</feature>
<accession>A0A6J6MBE1</accession>
<sequence length="128" mass="13782">MITLDTSALLALLNVDDPHSGLAQVVLSTYQPPFYAHEVSVAETLVRAVGHETQMADIRAFYDEFIMIIGSGGFEGARRIAEIRAGTSMKIPDCFPIDVAAETTQVLATFDQKMALAARSLGLEAVPI</sequence>
<dbReference type="EMBL" id="CAEZWR010000136">
    <property type="protein sequence ID" value="CAB4671527.1"/>
    <property type="molecule type" value="Genomic_DNA"/>
</dbReference>
<dbReference type="InterPro" id="IPR002716">
    <property type="entry name" value="PIN_dom"/>
</dbReference>
<proteinExistence type="predicted"/>
<gene>
    <name evidence="2" type="ORF">UFOPK2282_01103</name>
</gene>
<dbReference type="Pfam" id="PF01850">
    <property type="entry name" value="PIN"/>
    <property type="match status" value="1"/>
</dbReference>
<reference evidence="2" key="1">
    <citation type="submission" date="2020-05" db="EMBL/GenBank/DDBJ databases">
        <authorList>
            <person name="Chiriac C."/>
            <person name="Salcher M."/>
            <person name="Ghai R."/>
            <person name="Kavagutti S V."/>
        </authorList>
    </citation>
    <scope>NUCLEOTIDE SEQUENCE</scope>
</reference>